<evidence type="ECO:0000313" key="4">
    <source>
        <dbReference type="Proteomes" id="UP000293142"/>
    </source>
</evidence>
<keyword evidence="1" id="KW-1133">Transmembrane helix</keyword>
<keyword evidence="1" id="KW-0472">Membrane</keyword>
<feature type="transmembrane region" description="Helical" evidence="1">
    <location>
        <begin position="532"/>
        <end position="552"/>
    </location>
</feature>
<name>A0A4V2J4A6_9BACL</name>
<feature type="transmembrane region" description="Helical" evidence="1">
    <location>
        <begin position="466"/>
        <end position="485"/>
    </location>
</feature>
<protein>
    <submittedName>
        <fullName evidence="3">Uncharacterized protein</fullName>
    </submittedName>
</protein>
<dbReference type="OrthoDB" id="3199331at2"/>
<feature type="chain" id="PRO_5020797256" evidence="2">
    <location>
        <begin position="29"/>
        <end position="594"/>
    </location>
</feature>
<gene>
    <name evidence="3" type="ORF">EYB31_14520</name>
</gene>
<feature type="signal peptide" evidence="2">
    <location>
        <begin position="1"/>
        <end position="28"/>
    </location>
</feature>
<keyword evidence="4" id="KW-1185">Reference proteome</keyword>
<dbReference type="InterPro" id="IPR017850">
    <property type="entry name" value="Alkaline_phosphatase_core_sf"/>
</dbReference>
<sequence length="594" mass="63461">MLRKKITSYCIAVAGALIPALIASPAAAGTDSYPAAQNIGQNGVSVIVSVPGLSFLELQGPLLQDKPHLYRLRQEASWGAMNIRTPGKGMQDVYVSWGAGAPAQASPNAHVVDPGHRLAAGTGGELLFRFGGEQPSGLVVPYVGTVKRLTQLSLSTAIPGLLGSILHSHGISTEAWGNADTGIVHSGQEGLLRRYAGLAVMDRAGLISGGATDDRVLRRNPLAPYGVSVNYPFLLAQLKPNSPMVTMVELGDLQRLYEEKEAYSQERFASLKQQVLAGLDGFVGDIMHKLGENDELWIVSPKINSDAQSLKMQLSPVIRYRDNQPGGLLTSETTHRPGIVAYTDLAPSLLARFGLERPEAMTGFAMRSEANPVAYVQLLGEVQKAADIYQWRPPVLYSLAVFEVLALLAALLTAVRPSMKWGAQRGTQIALRQNEAARQAIRTALFVILLIPAALLWMGWFAELPFTLVLAGSLTVVGLMAYGLAKLPGKNLGYALAWSGLLNTVLIVGDTLRGAHAMQHSLLGYDTMIGARYYGVGNELMGVLLGAALLALTSALQCRADAAAAPRAAARPAQLAAGAPQPLRWLPLPRRARR</sequence>
<reference evidence="3 4" key="1">
    <citation type="submission" date="2019-02" db="EMBL/GenBank/DDBJ databases">
        <title>Paenibacillus sp. nov., isolated from surface-sterilized tissue of Thalictrum simplex L.</title>
        <authorList>
            <person name="Tuo L."/>
        </authorList>
    </citation>
    <scope>NUCLEOTIDE SEQUENCE [LARGE SCALE GENOMIC DNA]</scope>
    <source>
        <strain evidence="3 4">N2SHLJ1</strain>
    </source>
</reference>
<dbReference type="Proteomes" id="UP000293142">
    <property type="component" value="Unassembled WGS sequence"/>
</dbReference>
<feature type="non-terminal residue" evidence="3">
    <location>
        <position position="594"/>
    </location>
</feature>
<dbReference type="SUPFAM" id="SSF53649">
    <property type="entry name" value="Alkaline phosphatase-like"/>
    <property type="match status" value="1"/>
</dbReference>
<evidence type="ECO:0000256" key="1">
    <source>
        <dbReference type="SAM" id="Phobius"/>
    </source>
</evidence>
<dbReference type="AlphaFoldDB" id="A0A4V2J4A6"/>
<feature type="transmembrane region" description="Helical" evidence="1">
    <location>
        <begin position="492"/>
        <end position="512"/>
    </location>
</feature>
<feature type="transmembrane region" description="Helical" evidence="1">
    <location>
        <begin position="395"/>
        <end position="415"/>
    </location>
</feature>
<keyword evidence="2" id="KW-0732">Signal</keyword>
<evidence type="ECO:0000313" key="3">
    <source>
        <dbReference type="EMBL" id="TBL78701.1"/>
    </source>
</evidence>
<accession>A0A4V2J4A6</accession>
<dbReference type="RefSeq" id="WP_131014057.1">
    <property type="nucleotide sequence ID" value="NZ_SIRE01000009.1"/>
</dbReference>
<keyword evidence="1" id="KW-0812">Transmembrane</keyword>
<comment type="caution">
    <text evidence="3">The sequence shown here is derived from an EMBL/GenBank/DDBJ whole genome shotgun (WGS) entry which is preliminary data.</text>
</comment>
<organism evidence="3 4">
    <name type="scientific">Paenibacillus thalictri</name>
    <dbReference type="NCBI Taxonomy" id="2527873"/>
    <lineage>
        <taxon>Bacteria</taxon>
        <taxon>Bacillati</taxon>
        <taxon>Bacillota</taxon>
        <taxon>Bacilli</taxon>
        <taxon>Bacillales</taxon>
        <taxon>Paenibacillaceae</taxon>
        <taxon>Paenibacillus</taxon>
    </lineage>
</organism>
<feature type="transmembrane region" description="Helical" evidence="1">
    <location>
        <begin position="440"/>
        <end position="460"/>
    </location>
</feature>
<evidence type="ECO:0000256" key="2">
    <source>
        <dbReference type="SAM" id="SignalP"/>
    </source>
</evidence>
<proteinExistence type="predicted"/>
<dbReference type="EMBL" id="SIRE01000009">
    <property type="protein sequence ID" value="TBL78701.1"/>
    <property type="molecule type" value="Genomic_DNA"/>
</dbReference>